<organism evidence="3 4">
    <name type="scientific">Gloeobacter morelensis MG652769</name>
    <dbReference type="NCBI Taxonomy" id="2781736"/>
    <lineage>
        <taxon>Bacteria</taxon>
        <taxon>Bacillati</taxon>
        <taxon>Cyanobacteriota</taxon>
        <taxon>Cyanophyceae</taxon>
        <taxon>Gloeobacterales</taxon>
        <taxon>Gloeobacteraceae</taxon>
        <taxon>Gloeobacter</taxon>
        <taxon>Gloeobacter morelensis</taxon>
    </lineage>
</organism>
<reference evidence="3 4" key="1">
    <citation type="journal article" date="2021" name="Genome Biol. Evol.">
        <title>Complete Genome Sequencing of a Novel Gloeobacter Species from a Waterfall Cave in Mexico.</title>
        <authorList>
            <person name="Saw J.H."/>
            <person name="Cardona T."/>
            <person name="Montejano G."/>
        </authorList>
    </citation>
    <scope>NUCLEOTIDE SEQUENCE [LARGE SCALE GENOMIC DNA]</scope>
    <source>
        <strain evidence="3">MG652769</strain>
    </source>
</reference>
<feature type="domain" description="MobA/VirD2-like nuclease" evidence="2">
    <location>
        <begin position="25"/>
        <end position="145"/>
    </location>
</feature>
<protein>
    <submittedName>
        <fullName evidence="3">Relaxase/mobilization nuclease domain-containing protein</fullName>
    </submittedName>
</protein>
<gene>
    <name evidence="3" type="ORF">ISF26_23240</name>
</gene>
<name>A0ABY3PLS8_9CYAN</name>
<dbReference type="Pfam" id="PF03432">
    <property type="entry name" value="Relaxase"/>
    <property type="match status" value="1"/>
</dbReference>
<keyword evidence="4" id="KW-1185">Reference proteome</keyword>
<evidence type="ECO:0000259" key="2">
    <source>
        <dbReference type="Pfam" id="PF03432"/>
    </source>
</evidence>
<feature type="compositionally biased region" description="Basic and acidic residues" evidence="1">
    <location>
        <begin position="374"/>
        <end position="400"/>
    </location>
</feature>
<accession>A0ABY3PLS8</accession>
<proteinExistence type="predicted"/>
<feature type="compositionally biased region" description="Basic and acidic residues" evidence="1">
    <location>
        <begin position="409"/>
        <end position="437"/>
    </location>
</feature>
<dbReference type="Proteomes" id="UP001054846">
    <property type="component" value="Chromosome"/>
</dbReference>
<evidence type="ECO:0000313" key="4">
    <source>
        <dbReference type="Proteomes" id="UP001054846"/>
    </source>
</evidence>
<evidence type="ECO:0000313" key="3">
    <source>
        <dbReference type="EMBL" id="UFP94611.1"/>
    </source>
</evidence>
<sequence length="437" mass="50570">MILVGNQRGGGRDLAAHLFSPDNDHVTVHEVRGFASDDVHGAFQEAYAMSKGTRCKQFLFSLSFNPPPRENVSTETFEDAIARAEAKLGLTNQPRVIVFHEKEGRRHAHAVWSRIDIEEMKAVQLSYSHRKLQDLSRELYLEHGWRMPEGLADQSRSDPRNFTLDEWQQAKRQGHDPRTIKTALQDAWAISDNKAALVHALKERGYSLARGDRRGYVAVDHNGEVYALSKWAGVKTKDVRARLGEANTLPSLDEAKATFAKEMQPALSRWERELQERIDAHHARTEANKHGLIERQAAERKALFDGIEDRRIKETQARQERFRTGLAGFWDKLRGEHRRLREENEKDAYECLLRDRRQKDDLIFAQLEQRRALQERHKQDVERLQDQQRGLAEDRTRFDRAAQGPPDPVDDRKRAFLENRRNTGDSPERPRAPEPEH</sequence>
<dbReference type="EMBL" id="CP063845">
    <property type="protein sequence ID" value="UFP94611.1"/>
    <property type="molecule type" value="Genomic_DNA"/>
</dbReference>
<dbReference type="InterPro" id="IPR005094">
    <property type="entry name" value="Endonuclease_MobA/VirD2"/>
</dbReference>
<feature type="region of interest" description="Disordered" evidence="1">
    <location>
        <begin position="374"/>
        <end position="437"/>
    </location>
</feature>
<dbReference type="RefSeq" id="WP_230841659.1">
    <property type="nucleotide sequence ID" value="NZ_CP063845.1"/>
</dbReference>
<evidence type="ECO:0000256" key="1">
    <source>
        <dbReference type="SAM" id="MobiDB-lite"/>
    </source>
</evidence>